<dbReference type="EMBL" id="CAJNNV010011595">
    <property type="protein sequence ID" value="CAE8599900.1"/>
    <property type="molecule type" value="Genomic_DNA"/>
</dbReference>
<evidence type="ECO:0000256" key="1">
    <source>
        <dbReference type="SAM" id="MobiDB-lite"/>
    </source>
</evidence>
<proteinExistence type="predicted"/>
<dbReference type="Proteomes" id="UP000654075">
    <property type="component" value="Unassembled WGS sequence"/>
</dbReference>
<feature type="region of interest" description="Disordered" evidence="1">
    <location>
        <begin position="20"/>
        <end position="51"/>
    </location>
</feature>
<dbReference type="AlphaFoldDB" id="A0A813END8"/>
<sequence>MFCFNFMLMLGLPLLMPKKVSGKQPQDKQPKEQPKDKKLKVGAAEGAPEVAAKRSDNLAKANFNTHGLLQAATWPATSITRHSADSMQKKQRSLKNGQLTKAASGSTNIRCLTIVVKRQSQEWSAAGAQGCLALRFHCAGLCFFWLMHGVMC</sequence>
<feature type="compositionally biased region" description="Low complexity" evidence="1">
    <location>
        <begin position="41"/>
        <end position="50"/>
    </location>
</feature>
<keyword evidence="4" id="KW-1185">Reference proteome</keyword>
<accession>A0A813END8</accession>
<feature type="chain" id="PRO_5032996787" evidence="2">
    <location>
        <begin position="23"/>
        <end position="152"/>
    </location>
</feature>
<feature type="signal peptide" evidence="2">
    <location>
        <begin position="1"/>
        <end position="22"/>
    </location>
</feature>
<evidence type="ECO:0000256" key="2">
    <source>
        <dbReference type="SAM" id="SignalP"/>
    </source>
</evidence>
<keyword evidence="2" id="KW-0732">Signal</keyword>
<reference evidence="3" key="1">
    <citation type="submission" date="2021-02" db="EMBL/GenBank/DDBJ databases">
        <authorList>
            <person name="Dougan E. K."/>
            <person name="Rhodes N."/>
            <person name="Thang M."/>
            <person name="Chan C."/>
        </authorList>
    </citation>
    <scope>NUCLEOTIDE SEQUENCE</scope>
</reference>
<comment type="caution">
    <text evidence="3">The sequence shown here is derived from an EMBL/GenBank/DDBJ whole genome shotgun (WGS) entry which is preliminary data.</text>
</comment>
<evidence type="ECO:0000313" key="4">
    <source>
        <dbReference type="Proteomes" id="UP000654075"/>
    </source>
</evidence>
<name>A0A813END8_POLGL</name>
<feature type="compositionally biased region" description="Basic and acidic residues" evidence="1">
    <location>
        <begin position="25"/>
        <end position="36"/>
    </location>
</feature>
<organism evidence="3 4">
    <name type="scientific">Polarella glacialis</name>
    <name type="common">Dinoflagellate</name>
    <dbReference type="NCBI Taxonomy" id="89957"/>
    <lineage>
        <taxon>Eukaryota</taxon>
        <taxon>Sar</taxon>
        <taxon>Alveolata</taxon>
        <taxon>Dinophyceae</taxon>
        <taxon>Suessiales</taxon>
        <taxon>Suessiaceae</taxon>
        <taxon>Polarella</taxon>
    </lineage>
</organism>
<feature type="region of interest" description="Disordered" evidence="1">
    <location>
        <begin position="80"/>
        <end position="99"/>
    </location>
</feature>
<protein>
    <submittedName>
        <fullName evidence="3">Uncharacterized protein</fullName>
    </submittedName>
</protein>
<evidence type="ECO:0000313" key="3">
    <source>
        <dbReference type="EMBL" id="CAE8599900.1"/>
    </source>
</evidence>
<gene>
    <name evidence="3" type="ORF">PGLA1383_LOCUS18241</name>
</gene>